<dbReference type="GO" id="GO:0005524">
    <property type="term" value="F:ATP binding"/>
    <property type="evidence" value="ECO:0007669"/>
    <property type="project" value="InterPro"/>
</dbReference>
<dbReference type="RefSeq" id="WP_094451305.1">
    <property type="nucleotide sequence ID" value="NZ_NMVI01000024.1"/>
</dbReference>
<evidence type="ECO:0000313" key="1">
    <source>
        <dbReference type="EMBL" id="OYN85814.1"/>
    </source>
</evidence>
<name>A0A255E2N4_9ACTN</name>
<evidence type="ECO:0000313" key="2">
    <source>
        <dbReference type="Proteomes" id="UP000216533"/>
    </source>
</evidence>
<dbReference type="Proteomes" id="UP000216533">
    <property type="component" value="Unassembled WGS sequence"/>
</dbReference>
<protein>
    <submittedName>
        <fullName evidence="1">AAA family ATPase</fullName>
    </submittedName>
</protein>
<dbReference type="PANTHER" id="PTHR11070">
    <property type="entry name" value="UVRD / RECB / PCRA DNA HELICASE FAMILY MEMBER"/>
    <property type="match status" value="1"/>
</dbReference>
<dbReference type="InterPro" id="IPR000212">
    <property type="entry name" value="DNA_helicase_UvrD/REP"/>
</dbReference>
<dbReference type="Gene3D" id="3.40.50.300">
    <property type="entry name" value="P-loop containing nucleotide triphosphate hydrolases"/>
    <property type="match status" value="3"/>
</dbReference>
<organism evidence="1 2">
    <name type="scientific">Parenemella sanctibonifatiensis</name>
    <dbReference type="NCBI Taxonomy" id="2016505"/>
    <lineage>
        <taxon>Bacteria</taxon>
        <taxon>Bacillati</taxon>
        <taxon>Actinomycetota</taxon>
        <taxon>Actinomycetes</taxon>
        <taxon>Propionibacteriales</taxon>
        <taxon>Propionibacteriaceae</taxon>
        <taxon>Parenemella</taxon>
    </lineage>
</organism>
<dbReference type="GO" id="GO:0005829">
    <property type="term" value="C:cytosol"/>
    <property type="evidence" value="ECO:0007669"/>
    <property type="project" value="TreeGrafter"/>
</dbReference>
<reference evidence="1 2" key="1">
    <citation type="submission" date="2017-07" db="EMBL/GenBank/DDBJ databases">
        <title>Draft whole genome sequences of clinical Proprionibacteriaceae strains.</title>
        <authorList>
            <person name="Bernier A.-M."/>
            <person name="Bernard K."/>
            <person name="Domingo M.-C."/>
        </authorList>
    </citation>
    <scope>NUCLEOTIDE SEQUENCE [LARGE SCALE GENOMIC DNA]</scope>
    <source>
        <strain evidence="1 2">NML 160184</strain>
    </source>
</reference>
<dbReference type="GO" id="GO:0043138">
    <property type="term" value="F:3'-5' DNA helicase activity"/>
    <property type="evidence" value="ECO:0007669"/>
    <property type="project" value="TreeGrafter"/>
</dbReference>
<proteinExistence type="predicted"/>
<dbReference type="GO" id="GO:0003677">
    <property type="term" value="F:DNA binding"/>
    <property type="evidence" value="ECO:0007669"/>
    <property type="project" value="InterPro"/>
</dbReference>
<sequence>MPESPTTDALAAERDHLRTAREALVSMLDRAVDWETAVAADHVSTQHLRQTLYRRMQSLQADPEVPPFFGRIDYDTSAGAATDEVCHIGRRHVSSDAGGEPLVVDWRAPLSRPFYQAKADDPMGVALRRRFGFRDGELTAYEDERLTEADSDASSALLAEEIEKPRTGPMRDIVATIQPDQDILVRADLDSSLCIQGAPGTGKTAVGLHRTAWLLYAFRDRLARTGAMVVGPSAAFLSYIGDVLPTLGEIDVSQHTIDSLVSTDLGMTASQSDPAELAVLKGDARIAELVRRAVWAQLPAEEPRESLVVSRGSRQWRVPGYLAAEAVAGLRERGVRFESGRQLLPQRLAHQVLVRMEAAGEAPDDRVQNAVARSRPVKAYAAQLWPKVDAEKLWLALLTDPELLGEHAGPIEEEPALLTIDEQQLLQSRRPGRSKAQRWSAADLVVIDEITDQLQRTPSLGHIVIDEAQDLSAMQLRALGRRSSTGSVTLLGDLAQATTPWASESWDEALHHLGKPDTPVSELVAGFRVPAAVIDYAARLLPHIATGLDTPHSIRPGSGELVVTASEDPLRNVVAVATELGSRPGTLGVIVPDAAVTTVSAALPISHAVLGESEQADGAEAPSVDVVPASLAKGLEFDHVIVMEPAAIVAAEPTRRTGLRRLYVCLTRAVTTLHVSHGQPLPAELDLTPSGT</sequence>
<accession>A0A255E2N4</accession>
<dbReference type="InterPro" id="IPR027417">
    <property type="entry name" value="P-loop_NTPase"/>
</dbReference>
<dbReference type="PANTHER" id="PTHR11070:SF45">
    <property type="entry name" value="DNA 3'-5' HELICASE"/>
    <property type="match status" value="1"/>
</dbReference>
<gene>
    <name evidence="1" type="ORF">CGZ92_10290</name>
</gene>
<dbReference type="SUPFAM" id="SSF52540">
    <property type="entry name" value="P-loop containing nucleoside triphosphate hydrolases"/>
    <property type="match status" value="1"/>
</dbReference>
<dbReference type="AlphaFoldDB" id="A0A255E2N4"/>
<dbReference type="EMBL" id="NMVI01000024">
    <property type="protein sequence ID" value="OYN85814.1"/>
    <property type="molecule type" value="Genomic_DNA"/>
</dbReference>
<comment type="caution">
    <text evidence="1">The sequence shown here is derived from an EMBL/GenBank/DDBJ whole genome shotgun (WGS) entry which is preliminary data.</text>
</comment>
<dbReference type="GO" id="GO:0000725">
    <property type="term" value="P:recombinational repair"/>
    <property type="evidence" value="ECO:0007669"/>
    <property type="project" value="TreeGrafter"/>
</dbReference>